<dbReference type="RefSeq" id="XP_060414346.1">
    <property type="nucleotide sequence ID" value="XM_060551410.1"/>
</dbReference>
<feature type="region of interest" description="Disordered" evidence="1">
    <location>
        <begin position="1"/>
        <end position="65"/>
    </location>
</feature>
<organism evidence="2 3">
    <name type="scientific">Colletotrichum navitas</name>
    <dbReference type="NCBI Taxonomy" id="681940"/>
    <lineage>
        <taxon>Eukaryota</taxon>
        <taxon>Fungi</taxon>
        <taxon>Dikarya</taxon>
        <taxon>Ascomycota</taxon>
        <taxon>Pezizomycotina</taxon>
        <taxon>Sordariomycetes</taxon>
        <taxon>Hypocreomycetidae</taxon>
        <taxon>Glomerellales</taxon>
        <taxon>Glomerellaceae</taxon>
        <taxon>Colletotrichum</taxon>
        <taxon>Colletotrichum graminicola species complex</taxon>
    </lineage>
</organism>
<accession>A0AAD8PZA2</accession>
<dbReference type="Proteomes" id="UP001230504">
    <property type="component" value="Unassembled WGS sequence"/>
</dbReference>
<evidence type="ECO:0000313" key="2">
    <source>
        <dbReference type="EMBL" id="KAK1590879.1"/>
    </source>
</evidence>
<gene>
    <name evidence="2" type="ORF">LY79DRAFT_193636</name>
</gene>
<protein>
    <submittedName>
        <fullName evidence="2">Uncharacterized protein</fullName>
    </submittedName>
</protein>
<dbReference type="EMBL" id="JAHLJV010000028">
    <property type="protein sequence ID" value="KAK1590879.1"/>
    <property type="molecule type" value="Genomic_DNA"/>
</dbReference>
<comment type="caution">
    <text evidence="2">The sequence shown here is derived from an EMBL/GenBank/DDBJ whole genome shotgun (WGS) entry which is preliminary data.</text>
</comment>
<evidence type="ECO:0000256" key="1">
    <source>
        <dbReference type="SAM" id="MobiDB-lite"/>
    </source>
</evidence>
<name>A0AAD8PZA2_9PEZI</name>
<proteinExistence type="predicted"/>
<dbReference type="GeneID" id="85435650"/>
<sequence>MRPGRLSHLLARSRTLGVNANRSGLNGRRRRKSAADQRGPQAPEGGAGGREEDQKWRGGGHKIPN</sequence>
<dbReference type="AlphaFoldDB" id="A0AAD8PZA2"/>
<reference evidence="2" key="1">
    <citation type="submission" date="2021-06" db="EMBL/GenBank/DDBJ databases">
        <title>Comparative genomics, transcriptomics and evolutionary studies reveal genomic signatures of adaptation to plant cell wall in hemibiotrophic fungi.</title>
        <authorList>
            <consortium name="DOE Joint Genome Institute"/>
            <person name="Baroncelli R."/>
            <person name="Diaz J.F."/>
            <person name="Benocci T."/>
            <person name="Peng M."/>
            <person name="Battaglia E."/>
            <person name="Haridas S."/>
            <person name="Andreopoulos W."/>
            <person name="Labutti K."/>
            <person name="Pangilinan J."/>
            <person name="Floch G.L."/>
            <person name="Makela M.R."/>
            <person name="Henrissat B."/>
            <person name="Grigoriev I.V."/>
            <person name="Crouch J.A."/>
            <person name="De Vries R.P."/>
            <person name="Sukno S.A."/>
            <person name="Thon M.R."/>
        </authorList>
    </citation>
    <scope>NUCLEOTIDE SEQUENCE</scope>
    <source>
        <strain evidence="2">CBS 125086</strain>
    </source>
</reference>
<keyword evidence="3" id="KW-1185">Reference proteome</keyword>
<evidence type="ECO:0000313" key="3">
    <source>
        <dbReference type="Proteomes" id="UP001230504"/>
    </source>
</evidence>